<dbReference type="Pfam" id="PF07366">
    <property type="entry name" value="SnoaL"/>
    <property type="match status" value="1"/>
</dbReference>
<evidence type="ECO:0008006" key="3">
    <source>
        <dbReference type="Google" id="ProtNLM"/>
    </source>
</evidence>
<evidence type="ECO:0000313" key="2">
    <source>
        <dbReference type="Proteomes" id="UP000611640"/>
    </source>
</evidence>
<protein>
    <recommendedName>
        <fullName evidence="3">Ester cyclase</fullName>
    </recommendedName>
</protein>
<dbReference type="PANTHER" id="PTHR38436:SF1">
    <property type="entry name" value="ESTER CYCLASE"/>
    <property type="match status" value="1"/>
</dbReference>
<dbReference type="InterPro" id="IPR009959">
    <property type="entry name" value="Cyclase_SnoaL-like"/>
</dbReference>
<evidence type="ECO:0000313" key="1">
    <source>
        <dbReference type="EMBL" id="BCJ36635.1"/>
    </source>
</evidence>
<organism evidence="1 2">
    <name type="scientific">Actinocatenispora thailandica</name>
    <dbReference type="NCBI Taxonomy" id="227318"/>
    <lineage>
        <taxon>Bacteria</taxon>
        <taxon>Bacillati</taxon>
        <taxon>Actinomycetota</taxon>
        <taxon>Actinomycetes</taxon>
        <taxon>Micromonosporales</taxon>
        <taxon>Micromonosporaceae</taxon>
        <taxon>Actinocatenispora</taxon>
    </lineage>
</organism>
<dbReference type="InterPro" id="IPR032710">
    <property type="entry name" value="NTF2-like_dom_sf"/>
</dbReference>
<dbReference type="Proteomes" id="UP000611640">
    <property type="component" value="Chromosome"/>
</dbReference>
<accession>A0A7R7DS41</accession>
<dbReference type="Gene3D" id="3.10.450.50">
    <property type="match status" value="1"/>
</dbReference>
<dbReference type="SUPFAM" id="SSF54427">
    <property type="entry name" value="NTF2-like"/>
    <property type="match status" value="1"/>
</dbReference>
<gene>
    <name evidence="1" type="ORF">Athai_41380</name>
</gene>
<dbReference type="AlphaFoldDB" id="A0A7R7DS41"/>
<dbReference type="KEGG" id="atl:Athai_41380"/>
<name>A0A7R7DS41_9ACTN</name>
<reference evidence="1 2" key="1">
    <citation type="submission" date="2020-08" db="EMBL/GenBank/DDBJ databases">
        <title>Whole genome shotgun sequence of Actinocatenispora thailandica NBRC 105041.</title>
        <authorList>
            <person name="Komaki H."/>
            <person name="Tamura T."/>
        </authorList>
    </citation>
    <scope>NUCLEOTIDE SEQUENCE [LARGE SCALE GENOMIC DNA]</scope>
    <source>
        <strain evidence="1 2">NBRC 105041</strain>
    </source>
</reference>
<sequence length="145" mass="16273">MTPEERKAAIRRLNDELWNKGNVDACDEMYAEHCTMHDPDLELDGVAGLKQRVRELRAAHPDVHMNTDEVLCDGDLCATRWTMGATARHDFQGIPGTGKAYVMTGMGIAKFENDRIVEEWVDYDLLGALRQIGVVPERLGQPHPS</sequence>
<dbReference type="PANTHER" id="PTHR38436">
    <property type="entry name" value="POLYKETIDE CYCLASE SNOAL-LIKE DOMAIN"/>
    <property type="match status" value="1"/>
</dbReference>
<keyword evidence="2" id="KW-1185">Reference proteome</keyword>
<dbReference type="EMBL" id="AP023355">
    <property type="protein sequence ID" value="BCJ36635.1"/>
    <property type="molecule type" value="Genomic_DNA"/>
</dbReference>
<proteinExistence type="predicted"/>
<dbReference type="RefSeq" id="WP_203962978.1">
    <property type="nucleotide sequence ID" value="NZ_AP023355.1"/>
</dbReference>
<dbReference type="GO" id="GO:0030638">
    <property type="term" value="P:polyketide metabolic process"/>
    <property type="evidence" value="ECO:0007669"/>
    <property type="project" value="InterPro"/>
</dbReference>